<comment type="subcellular location">
    <subcellularLocation>
        <location evidence="1">Membrane</location>
        <topology evidence="1">Multi-pass membrane protein</topology>
    </subcellularLocation>
</comment>
<keyword evidence="3 5" id="KW-1133">Transmembrane helix</keyword>
<dbReference type="Gene3D" id="1.50.10.150">
    <property type="entry name" value="Voltage-dependent anion channel"/>
    <property type="match status" value="1"/>
</dbReference>
<dbReference type="AlphaFoldDB" id="A0A1X2FMJ4"/>
<evidence type="ECO:0000256" key="5">
    <source>
        <dbReference type="SAM" id="Phobius"/>
    </source>
</evidence>
<evidence type="ECO:0000256" key="3">
    <source>
        <dbReference type="ARBA" id="ARBA00022989"/>
    </source>
</evidence>
<dbReference type="GO" id="GO:0016020">
    <property type="term" value="C:membrane"/>
    <property type="evidence" value="ECO:0007669"/>
    <property type="project" value="UniProtKB-SubCell"/>
</dbReference>
<keyword evidence="4 5" id="KW-0472">Membrane</keyword>
<dbReference type="EMBL" id="LQPW01000005">
    <property type="protein sequence ID" value="ORX19199.1"/>
    <property type="molecule type" value="Genomic_DNA"/>
</dbReference>
<feature type="transmembrane region" description="Helical" evidence="5">
    <location>
        <begin position="248"/>
        <end position="271"/>
    </location>
</feature>
<dbReference type="CDD" id="cd09319">
    <property type="entry name" value="TDT_like_1"/>
    <property type="match status" value="1"/>
</dbReference>
<evidence type="ECO:0000256" key="2">
    <source>
        <dbReference type="ARBA" id="ARBA00022692"/>
    </source>
</evidence>
<organism evidence="6 7">
    <name type="scientific">Mycobacterium szulgai</name>
    <dbReference type="NCBI Taxonomy" id="1787"/>
    <lineage>
        <taxon>Bacteria</taxon>
        <taxon>Bacillati</taxon>
        <taxon>Actinomycetota</taxon>
        <taxon>Actinomycetes</taxon>
        <taxon>Mycobacteriales</taxon>
        <taxon>Mycobacteriaceae</taxon>
        <taxon>Mycobacterium</taxon>
    </lineage>
</organism>
<comment type="caution">
    <text evidence="6">The sequence shown here is derived from an EMBL/GenBank/DDBJ whole genome shotgun (WGS) entry which is preliminary data.</text>
</comment>
<dbReference type="Pfam" id="PF03595">
    <property type="entry name" value="SLAC1"/>
    <property type="match status" value="1"/>
</dbReference>
<feature type="transmembrane region" description="Helical" evidence="5">
    <location>
        <begin position="215"/>
        <end position="236"/>
    </location>
</feature>
<feature type="transmembrane region" description="Helical" evidence="5">
    <location>
        <begin position="283"/>
        <end position="305"/>
    </location>
</feature>
<reference evidence="6 7" key="1">
    <citation type="submission" date="2016-01" db="EMBL/GenBank/DDBJ databases">
        <title>The new phylogeny of the genus Mycobacterium.</title>
        <authorList>
            <person name="Tarcisio F."/>
            <person name="Conor M."/>
            <person name="Antonella G."/>
            <person name="Elisabetta G."/>
            <person name="Giulia F.S."/>
            <person name="Sara T."/>
            <person name="Anna F."/>
            <person name="Clotilde B."/>
            <person name="Roberto B."/>
            <person name="Veronica D.S."/>
            <person name="Fabio R."/>
            <person name="Monica P."/>
            <person name="Olivier J."/>
            <person name="Enrico T."/>
            <person name="Nicola S."/>
        </authorList>
    </citation>
    <scope>NUCLEOTIDE SEQUENCE [LARGE SCALE GENOMIC DNA]</scope>
    <source>
        <strain evidence="6 7">DSM 44166</strain>
    </source>
</reference>
<feature type="transmembrane region" description="Helical" evidence="5">
    <location>
        <begin position="21"/>
        <end position="43"/>
    </location>
</feature>
<dbReference type="GO" id="GO:0055085">
    <property type="term" value="P:transmembrane transport"/>
    <property type="evidence" value="ECO:0007669"/>
    <property type="project" value="InterPro"/>
</dbReference>
<proteinExistence type="predicted"/>
<feature type="transmembrane region" description="Helical" evidence="5">
    <location>
        <begin position="119"/>
        <end position="137"/>
    </location>
</feature>
<feature type="transmembrane region" description="Helical" evidence="5">
    <location>
        <begin position="149"/>
        <end position="173"/>
    </location>
</feature>
<evidence type="ECO:0000313" key="6">
    <source>
        <dbReference type="EMBL" id="ORX19199.1"/>
    </source>
</evidence>
<gene>
    <name evidence="6" type="ORF">AWC27_17180</name>
</gene>
<evidence type="ECO:0000313" key="7">
    <source>
        <dbReference type="Proteomes" id="UP000193317"/>
    </source>
</evidence>
<dbReference type="InterPro" id="IPR038665">
    <property type="entry name" value="Voltage-dep_anion_channel_sf"/>
</dbReference>
<dbReference type="InterPro" id="IPR004695">
    <property type="entry name" value="SLAC1/Mae1/Ssu1/TehA"/>
</dbReference>
<keyword evidence="2 5" id="KW-0812">Transmembrane</keyword>
<feature type="transmembrane region" description="Helical" evidence="5">
    <location>
        <begin position="79"/>
        <end position="98"/>
    </location>
</feature>
<name>A0A1X2FMJ4_MYCSZ</name>
<keyword evidence="7" id="KW-1185">Reference proteome</keyword>
<accession>A0A1X2FMJ4</accession>
<feature type="transmembrane region" description="Helical" evidence="5">
    <location>
        <begin position="185"/>
        <end position="209"/>
    </location>
</feature>
<evidence type="ECO:0000256" key="1">
    <source>
        <dbReference type="ARBA" id="ARBA00004141"/>
    </source>
</evidence>
<sequence>MATGILSIAAGKHEYTRISDALGVLATAALVALAGLVIVLALARQNALWDLTDPDVTLRLFTFVAACAVLDSRLASYAAVMYVLGAVALSSWLALMLLSARNMARGRPWAALRDRAHGAWELASVGTSGLAIVATQVDLHTPHHPALWVAVPVWVVGLCLYGLMTWLILWRAIAERAKELEPDSWILMGGLAIATLAGDNIHNLATSWLAPTVRVVTVTTWVVATLWIPALVYFGLQRINRRPGMLHFGGVWWAMVFPLGMYSAATAATAAEIGQRSLSTVSLVFFWVALAAWVIVASAGLLRAFNNAAG</sequence>
<dbReference type="Proteomes" id="UP000193317">
    <property type="component" value="Unassembled WGS sequence"/>
</dbReference>
<protein>
    <submittedName>
        <fullName evidence="6">C4-dicarboxylate ABC transporter</fullName>
    </submittedName>
</protein>
<evidence type="ECO:0000256" key="4">
    <source>
        <dbReference type="ARBA" id="ARBA00023136"/>
    </source>
</evidence>